<dbReference type="Proteomes" id="UP001595988">
    <property type="component" value="Unassembled WGS sequence"/>
</dbReference>
<dbReference type="NCBIfam" id="NF033788">
    <property type="entry name" value="HTH_metalloreg"/>
    <property type="match status" value="1"/>
</dbReference>
<keyword evidence="2" id="KW-0238">DNA-binding</keyword>
<proteinExistence type="predicted"/>
<feature type="domain" description="HTH arsR-type" evidence="4">
    <location>
        <begin position="284"/>
        <end position="377"/>
    </location>
</feature>
<dbReference type="InterPro" id="IPR036388">
    <property type="entry name" value="WH-like_DNA-bd_sf"/>
</dbReference>
<keyword evidence="3" id="KW-0804">Transcription</keyword>
<dbReference type="Gene3D" id="1.10.10.10">
    <property type="entry name" value="Winged helix-like DNA-binding domain superfamily/Winged helix DNA-binding domain"/>
    <property type="match status" value="1"/>
</dbReference>
<dbReference type="PANTHER" id="PTHR33154">
    <property type="entry name" value="TRANSCRIPTIONAL REGULATOR, ARSR FAMILY"/>
    <property type="match status" value="1"/>
</dbReference>
<evidence type="ECO:0000313" key="5">
    <source>
        <dbReference type="EMBL" id="MFC4663637.1"/>
    </source>
</evidence>
<dbReference type="SUPFAM" id="SSF46785">
    <property type="entry name" value="Winged helix' DNA-binding domain"/>
    <property type="match status" value="1"/>
</dbReference>
<dbReference type="PANTHER" id="PTHR33154:SF33">
    <property type="entry name" value="TRANSCRIPTIONAL REPRESSOR SDPR"/>
    <property type="match status" value="1"/>
</dbReference>
<dbReference type="InterPro" id="IPR036390">
    <property type="entry name" value="WH_DNA-bd_sf"/>
</dbReference>
<dbReference type="CDD" id="cd00090">
    <property type="entry name" value="HTH_ARSR"/>
    <property type="match status" value="1"/>
</dbReference>
<dbReference type="InterPro" id="IPR011991">
    <property type="entry name" value="ArsR-like_HTH"/>
</dbReference>
<protein>
    <submittedName>
        <fullName evidence="5">ArsR/SmtB family transcription factor</fullName>
    </submittedName>
</protein>
<name>A0ABV9K0Y1_9BACI</name>
<dbReference type="Pfam" id="PF01022">
    <property type="entry name" value="HTH_5"/>
    <property type="match status" value="1"/>
</dbReference>
<dbReference type="EMBL" id="JBHSFT010000043">
    <property type="protein sequence ID" value="MFC4663637.1"/>
    <property type="molecule type" value="Genomic_DNA"/>
</dbReference>
<dbReference type="PROSITE" id="PS50987">
    <property type="entry name" value="HTH_ARSR_2"/>
    <property type="match status" value="1"/>
</dbReference>
<keyword evidence="6" id="KW-1185">Reference proteome</keyword>
<evidence type="ECO:0000256" key="2">
    <source>
        <dbReference type="ARBA" id="ARBA00023125"/>
    </source>
</evidence>
<gene>
    <name evidence="5" type="ORF">ACFO3P_15775</name>
</gene>
<dbReference type="InterPro" id="IPR001845">
    <property type="entry name" value="HTH_ArsR_DNA-bd_dom"/>
</dbReference>
<accession>A0ABV9K0Y1</accession>
<evidence type="ECO:0000256" key="1">
    <source>
        <dbReference type="ARBA" id="ARBA00023015"/>
    </source>
</evidence>
<organism evidence="5 6">
    <name type="scientific">Oceanobacillus aidingensis</name>
    <dbReference type="NCBI Taxonomy" id="645964"/>
    <lineage>
        <taxon>Bacteria</taxon>
        <taxon>Bacillati</taxon>
        <taxon>Bacillota</taxon>
        <taxon>Bacilli</taxon>
        <taxon>Bacillales</taxon>
        <taxon>Bacillaceae</taxon>
        <taxon>Oceanobacillus</taxon>
    </lineage>
</organism>
<keyword evidence="1" id="KW-0805">Transcription regulation</keyword>
<reference evidence="6" key="1">
    <citation type="journal article" date="2019" name="Int. J. Syst. Evol. Microbiol.">
        <title>The Global Catalogue of Microorganisms (GCM) 10K type strain sequencing project: providing services to taxonomists for standard genome sequencing and annotation.</title>
        <authorList>
            <consortium name="The Broad Institute Genomics Platform"/>
            <consortium name="The Broad Institute Genome Sequencing Center for Infectious Disease"/>
            <person name="Wu L."/>
            <person name="Ma J."/>
        </authorList>
    </citation>
    <scope>NUCLEOTIDE SEQUENCE [LARGE SCALE GENOMIC DNA]</scope>
    <source>
        <strain evidence="6">CCUG 37257</strain>
    </source>
</reference>
<dbReference type="SMART" id="SM00418">
    <property type="entry name" value="HTH_ARSR"/>
    <property type="match status" value="1"/>
</dbReference>
<dbReference type="RefSeq" id="WP_289585256.1">
    <property type="nucleotide sequence ID" value="NZ_JBHSFT010000043.1"/>
</dbReference>
<evidence type="ECO:0000259" key="4">
    <source>
        <dbReference type="PROSITE" id="PS50987"/>
    </source>
</evidence>
<dbReference type="PRINTS" id="PR00778">
    <property type="entry name" value="HTHARSR"/>
</dbReference>
<comment type="caution">
    <text evidence="5">The sequence shown here is derived from an EMBL/GenBank/DDBJ whole genome shotgun (WGS) entry which is preliminary data.</text>
</comment>
<dbReference type="InterPro" id="IPR051081">
    <property type="entry name" value="HTH_MetalResp_TranReg"/>
</dbReference>
<sequence>MERNLFVPALPKTELDAVRSLGVYIFTNIQLADYDLNSSSAQNRWIRSLSDNLSDNANNDLKLLRTVFAHGVILRDFYIQKTADLTMDWDAFIDWWKQLEESDMMELLIYGIRETMDYYYKYLPRIPVVEEAMREVYLDERQLQDPDNRKKAVKAVLLSWSVPMEKVENNAADYDSLSDIKESIIRLIRAFWAAGLKKQWEEKQKMLAAWVRQQESLLSKSYRTNGEAIFAITGLYPDTAELENINRAEMITFVPVCNMERLLSFIQFDKHVYLMFDPQIETAGNKEKLADYYTAFEGLGDRTRLQIIDLLAENKEMFAQQIIQQLNLKQSTVSRHLNQLQQSGLVMVHQEGNTKYFSLNRDELKKVAESLHSFSNM</sequence>
<evidence type="ECO:0000256" key="3">
    <source>
        <dbReference type="ARBA" id="ARBA00023163"/>
    </source>
</evidence>
<evidence type="ECO:0000313" key="6">
    <source>
        <dbReference type="Proteomes" id="UP001595988"/>
    </source>
</evidence>